<feature type="region of interest" description="Disordered" evidence="1">
    <location>
        <begin position="1"/>
        <end position="36"/>
    </location>
</feature>
<accession>A0A9X3FTB1</accession>
<proteinExistence type="predicted"/>
<name>A0A9X3FTB1_9LACT</name>
<gene>
    <name evidence="2" type="ORF">OW157_06745</name>
</gene>
<protein>
    <recommendedName>
        <fullName evidence="4">Antitoxin</fullName>
    </recommendedName>
</protein>
<keyword evidence="3" id="KW-1185">Reference proteome</keyword>
<evidence type="ECO:0000313" key="2">
    <source>
        <dbReference type="EMBL" id="MCZ0726250.1"/>
    </source>
</evidence>
<comment type="caution">
    <text evidence="2">The sequence shown here is derived from an EMBL/GenBank/DDBJ whole genome shotgun (WGS) entry which is preliminary data.</text>
</comment>
<evidence type="ECO:0008006" key="4">
    <source>
        <dbReference type="Google" id="ProtNLM"/>
    </source>
</evidence>
<dbReference type="EMBL" id="JAPRFR010000003">
    <property type="protein sequence ID" value="MCZ0726250.1"/>
    <property type="molecule type" value="Genomic_DNA"/>
</dbReference>
<organism evidence="2 3">
    <name type="scientific">Aerococcus kribbianus</name>
    <dbReference type="NCBI Taxonomy" id="2999064"/>
    <lineage>
        <taxon>Bacteria</taxon>
        <taxon>Bacillati</taxon>
        <taxon>Bacillota</taxon>
        <taxon>Bacilli</taxon>
        <taxon>Lactobacillales</taxon>
        <taxon>Aerococcaceae</taxon>
        <taxon>Aerococcus</taxon>
    </lineage>
</organism>
<dbReference type="Proteomes" id="UP001146670">
    <property type="component" value="Unassembled WGS sequence"/>
</dbReference>
<sequence length="51" mass="5890">MGLDDLKNKGKDFVNENKDEAIDKGKKHLDENKDDYTEKGKEFAKDKFGKN</sequence>
<dbReference type="AlphaFoldDB" id="A0A9X3FTB1"/>
<evidence type="ECO:0000256" key="1">
    <source>
        <dbReference type="SAM" id="MobiDB-lite"/>
    </source>
</evidence>
<reference evidence="2" key="1">
    <citation type="submission" date="2022-12" db="EMBL/GenBank/DDBJ databases">
        <title>Description and comparative metabolic analysis of Aerococcus sp. nov., isolated from the feces of a pig.</title>
        <authorList>
            <person name="Chang Y.-H."/>
        </authorList>
    </citation>
    <scope>NUCLEOTIDE SEQUENCE</scope>
    <source>
        <strain evidence="2">YH-aer222</strain>
    </source>
</reference>
<evidence type="ECO:0000313" key="3">
    <source>
        <dbReference type="Proteomes" id="UP001146670"/>
    </source>
</evidence>
<dbReference type="RefSeq" id="WP_268752580.1">
    <property type="nucleotide sequence ID" value="NZ_JAPRFQ010000003.1"/>
</dbReference>